<dbReference type="Pfam" id="PF10145">
    <property type="entry name" value="PhageMin_Tail"/>
    <property type="match status" value="1"/>
</dbReference>
<gene>
    <name evidence="4" type="ORF">BV87_22135</name>
</gene>
<name>A0A2D1R7R8_SPHYA</name>
<feature type="transmembrane region" description="Helical" evidence="2">
    <location>
        <begin position="435"/>
        <end position="460"/>
    </location>
</feature>
<keyword evidence="2" id="KW-0812">Transmembrane</keyword>
<dbReference type="PANTHER" id="PTHR37813">
    <property type="entry name" value="FELS-2 PROPHAGE PROTEIN"/>
    <property type="match status" value="1"/>
</dbReference>
<feature type="domain" description="Phage tail tape measure protein" evidence="3">
    <location>
        <begin position="101"/>
        <end position="301"/>
    </location>
</feature>
<organism evidence="4 5">
    <name type="scientific">Sphingobium yanoikuyae</name>
    <name type="common">Sphingomonas yanoikuyae</name>
    <dbReference type="NCBI Taxonomy" id="13690"/>
    <lineage>
        <taxon>Bacteria</taxon>
        <taxon>Pseudomonadati</taxon>
        <taxon>Pseudomonadota</taxon>
        <taxon>Alphaproteobacteria</taxon>
        <taxon>Sphingomonadales</taxon>
        <taxon>Sphingomonadaceae</taxon>
        <taxon>Sphingobium</taxon>
    </lineage>
</organism>
<accession>A0A2D1R7R8</accession>
<feature type="transmembrane region" description="Helical" evidence="2">
    <location>
        <begin position="393"/>
        <end position="423"/>
    </location>
</feature>
<keyword evidence="2" id="KW-0472">Membrane</keyword>
<evidence type="ECO:0000259" key="3">
    <source>
        <dbReference type="Pfam" id="PF10145"/>
    </source>
</evidence>
<evidence type="ECO:0000256" key="2">
    <source>
        <dbReference type="SAM" id="Phobius"/>
    </source>
</evidence>
<dbReference type="InterPro" id="IPR010090">
    <property type="entry name" value="Phage_tape_meas"/>
</dbReference>
<evidence type="ECO:0000256" key="1">
    <source>
        <dbReference type="ARBA" id="ARBA00022612"/>
    </source>
</evidence>
<dbReference type="AlphaFoldDB" id="A0A2D1R7R8"/>
<proteinExistence type="predicted"/>
<dbReference type="RefSeq" id="WP_048937780.1">
    <property type="nucleotide sequence ID" value="NZ_CP020925.1"/>
</dbReference>
<dbReference type="NCBIfam" id="TIGR01760">
    <property type="entry name" value="tape_meas_TP901"/>
    <property type="match status" value="1"/>
</dbReference>
<dbReference type="EMBL" id="CP020925">
    <property type="protein sequence ID" value="ATP20813.1"/>
    <property type="molecule type" value="Genomic_DNA"/>
</dbReference>
<evidence type="ECO:0000313" key="4">
    <source>
        <dbReference type="EMBL" id="ATP20813.1"/>
    </source>
</evidence>
<dbReference type="PANTHER" id="PTHR37813:SF1">
    <property type="entry name" value="FELS-2 PROPHAGE PROTEIN"/>
    <property type="match status" value="1"/>
</dbReference>
<sequence length="940" mass="96763">MANGQGKGVVLGYLRYVLGFDSLAFEEGLTDAEKRLKAAQKSIQRTADGFSDIGKNLSKYVTLPVAGAAAAVLKMGGDFESSMNKVAISTQGTAAEMKAMNDLALKLGKDTVFGATDVADAMDMLAKNGLNARQILDGATTAAVNLASAAGSELAPAADAITDVMAQFKLTTDQLPNAVNQITGAVNQSKLDFTDFAQGIAQAGGVAGSVGVSFQDFNAVLAGTSSLFASGSDAGTSFKTFLLALPGNSKPAIEAIKQYGLSFYDAQGNLRSMAEIAEELRTKLGGLNDQAKTDVLKTIFGTDAMRTAIGLMDQGAKGIDTIKEKIAETDAAAQSAQRLKGFNGQMEQLKGAVETLSIAIAQSGFLEWATQLVTAVGNIVDRLSETNPAILKFVSIVAGVAAILGPVAVAIGGFLSAVAPIAAMIGTAATAAGGWAAVMSALVPPVAAVAAVLAAGWLAWQNWDKVGPLLSEVGDAIMAAIGPSAIALFDALKEAATALWNSGFVDAIGAVLTEIGKFASLVASVIGAELPGFFKAFSSLVGGVFKIFAEGIRAWTALLSGDFSGAWEHAKGAVVAAVQAIGGVIGGLYDAAMAGIERLVVGIGQWMGVKLDVIWGRAKQQIQAVADKFKWLWDVVVGHSYVPDMVDAIGANMARLDALMVDKTDKVTKKTADKFREMAAKVGGIMDDLFPKVAQLREEEAALIALQNDTTLTGDARKAAIDKQTGRVLDARDAAREETSPALGNITPVTGMLDDAYATLAKAGEDAAKSLRAANDNAGKSFVDMANTALNALSNLANAIKGGGILDILSSAFNAFGAIAGTGAFGKNLQTSFANFTPISGFRANGGPVSAGSTYVVGERGPELFTAKRSGYVHANGSEAAGGGRHVTMRFDLRNAVMTQELLAQMNSMADGAAVRGATGGSAMAQAGVARRARRRIPGR</sequence>
<dbReference type="Proteomes" id="UP000037029">
    <property type="component" value="Chromosome"/>
</dbReference>
<keyword evidence="1" id="KW-1188">Viral release from host cell</keyword>
<reference evidence="4 5" key="1">
    <citation type="submission" date="2017-04" db="EMBL/GenBank/DDBJ databases">
        <title>Characterization, genome and methylation analysis of a phthalic acid esters degrading strain Sphingobium yanoikuyae SHJ.</title>
        <authorList>
            <person name="Feng L."/>
        </authorList>
    </citation>
    <scope>NUCLEOTIDE SEQUENCE [LARGE SCALE GENOMIC DNA]</scope>
    <source>
        <strain evidence="4 5">SHJ</strain>
    </source>
</reference>
<protein>
    <submittedName>
        <fullName evidence="4">Phage tail tape measure protein</fullName>
    </submittedName>
</protein>
<evidence type="ECO:0000313" key="5">
    <source>
        <dbReference type="Proteomes" id="UP000037029"/>
    </source>
</evidence>
<keyword evidence="2" id="KW-1133">Transmembrane helix</keyword>